<comment type="similarity">
    <text evidence="2 5">Belongs to the ARPC5 family.</text>
</comment>
<evidence type="ECO:0000256" key="2">
    <source>
        <dbReference type="ARBA" id="ARBA00006084"/>
    </source>
</evidence>
<dbReference type="Pfam" id="PF04699">
    <property type="entry name" value="P16-Arc"/>
    <property type="match status" value="1"/>
</dbReference>
<dbReference type="InterPro" id="IPR006789">
    <property type="entry name" value="ARPC5"/>
</dbReference>
<evidence type="ECO:0000313" key="6">
    <source>
        <dbReference type="EMBL" id="NDV40007.1"/>
    </source>
</evidence>
<comment type="subcellular location">
    <subcellularLocation>
        <location evidence="1">Cytoplasm</location>
        <location evidence="1">Cytoskeleton</location>
    </subcellularLocation>
</comment>
<comment type="function">
    <text evidence="5">Functions as component of the Arp2/3 complex which is involved in regulation of actin polymerization and together with an activating nucleation-promoting factor (NPF) mediates the formation of branched actin networks. Arp2/3 complex plays a critical role in the control of cell morphogenesis via the modulation of cell polarity development.</text>
</comment>
<dbReference type="GO" id="GO:0005885">
    <property type="term" value="C:Arp2/3 protein complex"/>
    <property type="evidence" value="ECO:0007669"/>
    <property type="project" value="InterPro"/>
</dbReference>
<dbReference type="GO" id="GO:0030833">
    <property type="term" value="P:regulation of actin filament polymerization"/>
    <property type="evidence" value="ECO:0007669"/>
    <property type="project" value="InterPro"/>
</dbReference>
<dbReference type="PANTHER" id="PTHR12644">
    <property type="entry name" value="ARP2/3 COMPLEX 16 KD SUBUNIT P16-ARC"/>
    <property type="match status" value="1"/>
</dbReference>
<evidence type="ECO:0000256" key="5">
    <source>
        <dbReference type="RuleBase" id="RU004301"/>
    </source>
</evidence>
<dbReference type="GO" id="GO:0034314">
    <property type="term" value="P:Arp2/3 complex-mediated actin nucleation"/>
    <property type="evidence" value="ECO:0007669"/>
    <property type="project" value="InterPro"/>
</dbReference>
<dbReference type="EMBL" id="GIBP01011038">
    <property type="protein sequence ID" value="NDV40007.1"/>
    <property type="molecule type" value="Transcribed_RNA"/>
</dbReference>
<accession>A0A6B2LSX4</accession>
<proteinExistence type="inferred from homology"/>
<organism evidence="6">
    <name type="scientific">Arcella intermedia</name>
    <dbReference type="NCBI Taxonomy" id="1963864"/>
    <lineage>
        <taxon>Eukaryota</taxon>
        <taxon>Amoebozoa</taxon>
        <taxon>Tubulinea</taxon>
        <taxon>Elardia</taxon>
        <taxon>Arcellinida</taxon>
        <taxon>Sphaerothecina</taxon>
        <taxon>Arcellidae</taxon>
        <taxon>Arcella</taxon>
    </lineage>
</organism>
<keyword evidence="3" id="KW-0963">Cytoplasm</keyword>
<name>A0A6B2LSX4_9EUKA</name>
<protein>
    <recommendedName>
        <fullName evidence="5">Actin-related protein 2/3 complex subunit 5</fullName>
    </recommendedName>
</protein>
<keyword evidence="4 5" id="KW-0206">Cytoskeleton</keyword>
<sequence>MKASLVNPPYGCTDTGLKNQNLTNIASVLKGIKKEADVDKAVEGLSLEELDVLTKYIYAALSREDPDSKLLFYWHSATLKKAGGLGSVIRVLADKSNTVL</sequence>
<evidence type="ECO:0000256" key="3">
    <source>
        <dbReference type="ARBA" id="ARBA00022490"/>
    </source>
</evidence>
<dbReference type="SUPFAM" id="SSF69103">
    <property type="entry name" value="Arp2/3 complex 16 kDa subunit ARPC5"/>
    <property type="match status" value="1"/>
</dbReference>
<evidence type="ECO:0000256" key="1">
    <source>
        <dbReference type="ARBA" id="ARBA00004245"/>
    </source>
</evidence>
<dbReference type="InterPro" id="IPR036743">
    <property type="entry name" value="ARPC5_sf"/>
</dbReference>
<dbReference type="AlphaFoldDB" id="A0A6B2LSX4"/>
<reference evidence="6" key="1">
    <citation type="journal article" date="2020" name="J. Eukaryot. Microbiol.">
        <title>De novo Sequencing, Assembly and Annotation of the Transcriptome for the Free-Living Testate Amoeba Arcella intermedia.</title>
        <authorList>
            <person name="Ribeiro G.M."/>
            <person name="Porfirio-Sousa A.L."/>
            <person name="Maurer-Alcala X.X."/>
            <person name="Katz L.A."/>
            <person name="Lahr D.J.G."/>
        </authorList>
    </citation>
    <scope>NUCLEOTIDE SEQUENCE</scope>
</reference>
<evidence type="ECO:0000256" key="4">
    <source>
        <dbReference type="ARBA" id="ARBA00023212"/>
    </source>
</evidence>
<dbReference type="Gene3D" id="1.25.40.190">
    <property type="entry name" value="Actin-related protein 2/3 complex subunit 5"/>
    <property type="match status" value="1"/>
</dbReference>